<name>A0A6G1I3V4_9PEZI</name>
<gene>
    <name evidence="2" type="ORF">EJ06DRAFT_541707</name>
</gene>
<dbReference type="EMBL" id="ML996690">
    <property type="protein sequence ID" value="KAF2402861.1"/>
    <property type="molecule type" value="Genomic_DNA"/>
</dbReference>
<accession>A0A6G1I3V4</accession>
<evidence type="ECO:0000313" key="3">
    <source>
        <dbReference type="Proteomes" id="UP000799640"/>
    </source>
</evidence>
<sequence>MPVQPGEVSLLTVFADVHYFFSPPTTKPPHHRFDKRSYVYLYHDALNKRGRLEIANHAGTAEQDAFTGYLDLSTVDYTYKQPTLFTITVAPPSPSPPPQTSTWQLPAPDPRAPDNKYMYKIHTVDIYLWTPEDASLFLDSLKRVLHQPQVRVSDIPPAHAEHRDSMSPVVQKLEKAVISTPYDRSASISTTHSGPPPQAQQPQPQAPQAQTPVSPPPPPAPQPPQAFTPMAYNPAAPAAPEPIAHREKTPPPPDADSGLGLNAHPQAQPPPQSAYTNPLTQTFTPQPATGYAPGPGLQRANTFAPVPAPTSSPYQQAAAASPVGYPPSFAGPPADPNAHLYAGSTSHTPQPAPGGLQRQNTMPAYGFAGPPIGPPSAVSPTAGGQAGYPGYPAAAPQGAYGASPVAGPAAGAYGGSPAGSPGLPGQGYQQGYAAGQQVPGQQVPGQYGSYGPVAEAGTTHSLHGQLYRPEGEGAKPAKPGGGQEAATGKFEQRADRIEKGVSRFLKKLDKKF</sequence>
<protein>
    <submittedName>
        <fullName evidence="2">Uncharacterized protein</fullName>
    </submittedName>
</protein>
<feature type="compositionally biased region" description="Low complexity" evidence="1">
    <location>
        <begin position="388"/>
        <end position="411"/>
    </location>
</feature>
<feature type="compositionally biased region" description="Low complexity" evidence="1">
    <location>
        <begin position="200"/>
        <end position="212"/>
    </location>
</feature>
<organism evidence="2 3">
    <name type="scientific">Trichodelitschia bisporula</name>
    <dbReference type="NCBI Taxonomy" id="703511"/>
    <lineage>
        <taxon>Eukaryota</taxon>
        <taxon>Fungi</taxon>
        <taxon>Dikarya</taxon>
        <taxon>Ascomycota</taxon>
        <taxon>Pezizomycotina</taxon>
        <taxon>Dothideomycetes</taxon>
        <taxon>Dothideomycetes incertae sedis</taxon>
        <taxon>Phaeotrichales</taxon>
        <taxon>Phaeotrichaceae</taxon>
        <taxon>Trichodelitschia</taxon>
    </lineage>
</organism>
<feature type="compositionally biased region" description="Gly residues" evidence="1">
    <location>
        <begin position="412"/>
        <end position="425"/>
    </location>
</feature>
<feature type="compositionally biased region" description="Low complexity" evidence="1">
    <location>
        <begin position="229"/>
        <end position="242"/>
    </location>
</feature>
<dbReference type="Proteomes" id="UP000799640">
    <property type="component" value="Unassembled WGS sequence"/>
</dbReference>
<keyword evidence="3" id="KW-1185">Reference proteome</keyword>
<evidence type="ECO:0000313" key="2">
    <source>
        <dbReference type="EMBL" id="KAF2402861.1"/>
    </source>
</evidence>
<proteinExistence type="predicted"/>
<dbReference type="AlphaFoldDB" id="A0A6G1I3V4"/>
<evidence type="ECO:0000256" key="1">
    <source>
        <dbReference type="SAM" id="MobiDB-lite"/>
    </source>
</evidence>
<feature type="compositionally biased region" description="Polar residues" evidence="1">
    <location>
        <begin position="275"/>
        <end position="287"/>
    </location>
</feature>
<reference evidence="2" key="1">
    <citation type="journal article" date="2020" name="Stud. Mycol.">
        <title>101 Dothideomycetes genomes: a test case for predicting lifestyles and emergence of pathogens.</title>
        <authorList>
            <person name="Haridas S."/>
            <person name="Albert R."/>
            <person name="Binder M."/>
            <person name="Bloem J."/>
            <person name="Labutti K."/>
            <person name="Salamov A."/>
            <person name="Andreopoulos B."/>
            <person name="Baker S."/>
            <person name="Barry K."/>
            <person name="Bills G."/>
            <person name="Bluhm B."/>
            <person name="Cannon C."/>
            <person name="Castanera R."/>
            <person name="Culley D."/>
            <person name="Daum C."/>
            <person name="Ezra D."/>
            <person name="Gonzalez J."/>
            <person name="Henrissat B."/>
            <person name="Kuo A."/>
            <person name="Liang C."/>
            <person name="Lipzen A."/>
            <person name="Lutzoni F."/>
            <person name="Magnuson J."/>
            <person name="Mondo S."/>
            <person name="Nolan M."/>
            <person name="Ohm R."/>
            <person name="Pangilinan J."/>
            <person name="Park H.-J."/>
            <person name="Ramirez L."/>
            <person name="Alfaro M."/>
            <person name="Sun H."/>
            <person name="Tritt A."/>
            <person name="Yoshinaga Y."/>
            <person name="Zwiers L.-H."/>
            <person name="Turgeon B."/>
            <person name="Goodwin S."/>
            <person name="Spatafora J."/>
            <person name="Crous P."/>
            <person name="Grigoriev I."/>
        </authorList>
    </citation>
    <scope>NUCLEOTIDE SEQUENCE</scope>
    <source>
        <strain evidence="2">CBS 262.69</strain>
    </source>
</reference>
<dbReference type="OrthoDB" id="5408296at2759"/>
<feature type="compositionally biased region" description="Low complexity" evidence="1">
    <location>
        <begin position="309"/>
        <end position="322"/>
    </location>
</feature>
<feature type="compositionally biased region" description="Pro residues" evidence="1">
    <location>
        <begin position="213"/>
        <end position="226"/>
    </location>
</feature>
<feature type="compositionally biased region" description="Low complexity" evidence="1">
    <location>
        <begin position="426"/>
        <end position="452"/>
    </location>
</feature>
<feature type="region of interest" description="Disordered" evidence="1">
    <location>
        <begin position="178"/>
        <end position="495"/>
    </location>
</feature>